<name>A0A4R0YS05_9GAMM</name>
<comment type="caution">
    <text evidence="2">The sequence shown here is derived from an EMBL/GenBank/DDBJ whole genome shotgun (WGS) entry which is preliminary data.</text>
</comment>
<protein>
    <submittedName>
        <fullName evidence="2">DUF1330 domain-containing protein</fullName>
    </submittedName>
</protein>
<accession>A0A4R0YS05</accession>
<dbReference type="InterPro" id="IPR011008">
    <property type="entry name" value="Dimeric_a/b-barrel"/>
</dbReference>
<evidence type="ECO:0000313" key="2">
    <source>
        <dbReference type="EMBL" id="TCI09638.1"/>
    </source>
</evidence>
<evidence type="ECO:0000259" key="1">
    <source>
        <dbReference type="Pfam" id="PF07045"/>
    </source>
</evidence>
<dbReference type="AlphaFoldDB" id="A0A4R0YS05"/>
<keyword evidence="3" id="KW-1185">Reference proteome</keyword>
<dbReference type="EMBL" id="SJTG01000002">
    <property type="protein sequence ID" value="TCI09638.1"/>
    <property type="molecule type" value="Genomic_DNA"/>
</dbReference>
<dbReference type="Pfam" id="PF07045">
    <property type="entry name" value="DUF1330"/>
    <property type="match status" value="1"/>
</dbReference>
<dbReference type="Gene3D" id="3.30.70.100">
    <property type="match status" value="1"/>
</dbReference>
<reference evidence="2 3" key="1">
    <citation type="submission" date="2019-02" db="EMBL/GenBank/DDBJ databases">
        <title>Dyella amyloliquefaciens sp. nov., isolated from forest soil.</title>
        <authorList>
            <person name="Gao Z.-H."/>
            <person name="Qiu L.-H."/>
        </authorList>
    </citation>
    <scope>NUCLEOTIDE SEQUENCE [LARGE SCALE GENOMIC DNA]</scope>
    <source>
        <strain evidence="2 3">KACC 12747</strain>
    </source>
</reference>
<feature type="domain" description="DUF1330" evidence="1">
    <location>
        <begin position="2"/>
        <end position="95"/>
    </location>
</feature>
<dbReference type="SUPFAM" id="SSF54909">
    <property type="entry name" value="Dimeric alpha+beta barrel"/>
    <property type="match status" value="1"/>
</dbReference>
<organism evidence="2 3">
    <name type="scientific">Dyella soli</name>
    <dbReference type="NCBI Taxonomy" id="522319"/>
    <lineage>
        <taxon>Bacteria</taxon>
        <taxon>Pseudomonadati</taxon>
        <taxon>Pseudomonadota</taxon>
        <taxon>Gammaproteobacteria</taxon>
        <taxon>Lysobacterales</taxon>
        <taxon>Rhodanobacteraceae</taxon>
        <taxon>Dyella</taxon>
    </lineage>
</organism>
<gene>
    <name evidence="2" type="ORF">EZM97_11780</name>
</gene>
<dbReference type="PANTHER" id="PTHR41521">
    <property type="match status" value="1"/>
</dbReference>
<dbReference type="PANTHER" id="PTHR41521:SF4">
    <property type="entry name" value="BLR0684 PROTEIN"/>
    <property type="match status" value="1"/>
</dbReference>
<dbReference type="InterPro" id="IPR010753">
    <property type="entry name" value="DUF1330"/>
</dbReference>
<dbReference type="RefSeq" id="WP_131406868.1">
    <property type="nucleotide sequence ID" value="NZ_SJTG01000002.1"/>
</dbReference>
<sequence>MKAYMVATLTVHDEAMFTAYRSQVGDAAKPFGGQFLAAGGMVTVRDGQWQHPVTVIAEFPSRESAERCYESAAYQKIIGLRLASTSGSLVIVDGV</sequence>
<proteinExistence type="predicted"/>
<dbReference type="Proteomes" id="UP000291822">
    <property type="component" value="Unassembled WGS sequence"/>
</dbReference>
<evidence type="ECO:0000313" key="3">
    <source>
        <dbReference type="Proteomes" id="UP000291822"/>
    </source>
</evidence>